<dbReference type="HOGENOM" id="CLU_834076_0_0_1"/>
<evidence type="ECO:0000313" key="5">
    <source>
        <dbReference type="Ensembl" id="ENSCINP00000025871.2"/>
    </source>
</evidence>
<dbReference type="GO" id="GO:0005615">
    <property type="term" value="C:extracellular space"/>
    <property type="evidence" value="ECO:0000318"/>
    <property type="project" value="GO_Central"/>
</dbReference>
<dbReference type="GO" id="GO:0007155">
    <property type="term" value="P:cell adhesion"/>
    <property type="evidence" value="ECO:0007669"/>
    <property type="project" value="UniProtKB-KW"/>
</dbReference>
<reference evidence="6" key="1">
    <citation type="journal article" date="2002" name="Science">
        <title>The draft genome of Ciona intestinalis: insights into chordate and vertebrate origins.</title>
        <authorList>
            <person name="Dehal P."/>
            <person name="Satou Y."/>
            <person name="Campbell R.K."/>
            <person name="Chapman J."/>
            <person name="Degnan B."/>
            <person name="De Tomaso A."/>
            <person name="Davidson B."/>
            <person name="Di Gregorio A."/>
            <person name="Gelpke M."/>
            <person name="Goodstein D.M."/>
            <person name="Harafuji N."/>
            <person name="Hastings K.E."/>
            <person name="Ho I."/>
            <person name="Hotta K."/>
            <person name="Huang W."/>
            <person name="Kawashima T."/>
            <person name="Lemaire P."/>
            <person name="Martinez D."/>
            <person name="Meinertzhagen I.A."/>
            <person name="Necula S."/>
            <person name="Nonaka M."/>
            <person name="Putnam N."/>
            <person name="Rash S."/>
            <person name="Saiga H."/>
            <person name="Satake M."/>
            <person name="Terry A."/>
            <person name="Yamada L."/>
            <person name="Wang H.G."/>
            <person name="Awazu S."/>
            <person name="Azumi K."/>
            <person name="Boore J."/>
            <person name="Branno M."/>
            <person name="Chin-Bow S."/>
            <person name="DeSantis R."/>
            <person name="Doyle S."/>
            <person name="Francino P."/>
            <person name="Keys D.N."/>
            <person name="Haga S."/>
            <person name="Hayashi H."/>
            <person name="Hino K."/>
            <person name="Imai K.S."/>
            <person name="Inaba K."/>
            <person name="Kano S."/>
            <person name="Kobayashi K."/>
            <person name="Kobayashi M."/>
            <person name="Lee B.I."/>
            <person name="Makabe K.W."/>
            <person name="Manohar C."/>
            <person name="Matassi G."/>
            <person name="Medina M."/>
            <person name="Mochizuki Y."/>
            <person name="Mount S."/>
            <person name="Morishita T."/>
            <person name="Miura S."/>
            <person name="Nakayama A."/>
            <person name="Nishizaka S."/>
            <person name="Nomoto H."/>
            <person name="Ohta F."/>
            <person name="Oishi K."/>
            <person name="Rigoutsos I."/>
            <person name="Sano M."/>
            <person name="Sasaki A."/>
            <person name="Sasakura Y."/>
            <person name="Shoguchi E."/>
            <person name="Shin-i T."/>
            <person name="Spagnuolo A."/>
            <person name="Stainier D."/>
            <person name="Suzuki M.M."/>
            <person name="Tassy O."/>
            <person name="Takatori N."/>
            <person name="Tokuoka M."/>
            <person name="Yagi K."/>
            <person name="Yoshizaki F."/>
            <person name="Wada S."/>
            <person name="Zhang C."/>
            <person name="Hyatt P.D."/>
            <person name="Larimer F."/>
            <person name="Detter C."/>
            <person name="Doggett N."/>
            <person name="Glavina T."/>
            <person name="Hawkins T."/>
            <person name="Richardson P."/>
            <person name="Lucas S."/>
            <person name="Kohara Y."/>
            <person name="Levine M."/>
            <person name="Satoh N."/>
            <person name="Rokhsar D.S."/>
        </authorList>
    </citation>
    <scope>NUCLEOTIDE SEQUENCE [LARGE SCALE GENOMIC DNA]</scope>
</reference>
<keyword evidence="3" id="KW-0472">Membrane</keyword>
<protein>
    <submittedName>
        <fullName evidence="5">Immunoglobulin superfamily containing leucine-rich repeat protein 2-like</fullName>
    </submittedName>
</protein>
<dbReference type="GO" id="GO:0016020">
    <property type="term" value="C:membrane"/>
    <property type="evidence" value="ECO:0007669"/>
    <property type="project" value="UniProtKB-SubCell"/>
</dbReference>
<dbReference type="KEGG" id="cin:100180243"/>
<dbReference type="Pfam" id="PF13855">
    <property type="entry name" value="LRR_8"/>
    <property type="match status" value="1"/>
</dbReference>
<sequence length="333" mass="36869">MGATVLMFVSLFMFVTSQTTDDTIVMTTASVGCHVNCECNQTHLVCSDVGLKTFPTPIQTSVTTLLLNSNRISTIDVEVVSGLNQLTTININQNQFSTLELVLPPSVQTLSASGNRIKRVNLTSTTGEPLQLKEINLSENKLTSIPVLPSSVEILEMELNRIETLNREQLSPLVNLKVFRVTSSQIKTINDDAFDDIINIEIFDISLNSYTEIYRKWFENKPNLIEVKVRTFQLNCDCELVSVYDYLIGRDLEVDDLPQVTCATPKPLIGYPVENVVQNNNITGCKPDMPMVFREVPQGGVIFGVIIGVLAICGLLGLTVWSISKHCEGYSSL</sequence>
<dbReference type="PANTHER" id="PTHR45712">
    <property type="entry name" value="AGAP008170-PA"/>
    <property type="match status" value="1"/>
</dbReference>
<organism evidence="5 6">
    <name type="scientific">Ciona intestinalis</name>
    <name type="common">Transparent sea squirt</name>
    <name type="synonym">Ascidia intestinalis</name>
    <dbReference type="NCBI Taxonomy" id="7719"/>
    <lineage>
        <taxon>Eukaryota</taxon>
        <taxon>Metazoa</taxon>
        <taxon>Chordata</taxon>
        <taxon>Tunicata</taxon>
        <taxon>Ascidiacea</taxon>
        <taxon>Phlebobranchia</taxon>
        <taxon>Cionidae</taxon>
        <taxon>Ciona</taxon>
    </lineage>
</organism>
<accession>A0A1W2WEG0</accession>
<dbReference type="PANTHER" id="PTHR45712:SF27">
    <property type="entry name" value="LRRNT DOMAIN-CONTAINING PROTEIN"/>
    <property type="match status" value="1"/>
</dbReference>
<dbReference type="Gene3D" id="3.80.10.10">
    <property type="entry name" value="Ribonuclease Inhibitor"/>
    <property type="match status" value="2"/>
</dbReference>
<gene>
    <name evidence="5" type="primary">LOC100180243</name>
</gene>
<evidence type="ECO:0000256" key="1">
    <source>
        <dbReference type="ARBA" id="ARBA00022614"/>
    </source>
</evidence>
<accession>F6XAK3</accession>
<dbReference type="PROSITE" id="PS51450">
    <property type="entry name" value="LRR"/>
    <property type="match status" value="1"/>
</dbReference>
<reference evidence="5" key="2">
    <citation type="submission" date="2025-08" db="UniProtKB">
        <authorList>
            <consortium name="Ensembl"/>
        </authorList>
    </citation>
    <scope>IDENTIFICATION</scope>
</reference>
<dbReference type="InterPro" id="IPR050333">
    <property type="entry name" value="SLRP"/>
</dbReference>
<reference evidence="5" key="3">
    <citation type="submission" date="2025-09" db="UniProtKB">
        <authorList>
            <consortium name="Ensembl"/>
        </authorList>
    </citation>
    <scope>IDENTIFICATION</scope>
</reference>
<keyword evidence="3" id="KW-1133">Transmembrane helix</keyword>
<evidence type="ECO:0000313" key="6">
    <source>
        <dbReference type="Proteomes" id="UP000008144"/>
    </source>
</evidence>
<feature type="chain" id="PRO_5014090296" evidence="4">
    <location>
        <begin position="18"/>
        <end position="333"/>
    </location>
</feature>
<keyword evidence="4" id="KW-0732">Signal</keyword>
<dbReference type="SUPFAM" id="SSF52058">
    <property type="entry name" value="L domain-like"/>
    <property type="match status" value="1"/>
</dbReference>
<dbReference type="STRING" id="7719.ENSCINP00000025871"/>
<feature type="transmembrane region" description="Helical" evidence="3">
    <location>
        <begin position="301"/>
        <end position="323"/>
    </location>
</feature>
<keyword evidence="6" id="KW-1185">Reference proteome</keyword>
<feature type="signal peptide" evidence="4">
    <location>
        <begin position="1"/>
        <end position="17"/>
    </location>
</feature>
<name>F6XAK3_CIOIN</name>
<dbReference type="Proteomes" id="UP000008144">
    <property type="component" value="Unassembled WGS sequence"/>
</dbReference>
<evidence type="ECO:0000256" key="2">
    <source>
        <dbReference type="ARBA" id="ARBA00022737"/>
    </source>
</evidence>
<dbReference type="GeneID" id="100180243"/>
<dbReference type="GeneTree" id="ENSGT00940000174404"/>
<dbReference type="InParanoid" id="F6XAK3"/>
<dbReference type="Ensembl" id="ENSCINT00000026117.2">
    <property type="protein sequence ID" value="ENSCINP00000025871.2"/>
    <property type="gene ID" value="ENSCING00000014262.2"/>
</dbReference>
<dbReference type="AlphaFoldDB" id="F6XAK3"/>
<keyword evidence="1" id="KW-0433">Leucine-rich repeat</keyword>
<keyword evidence="2" id="KW-0677">Repeat</keyword>
<dbReference type="OrthoDB" id="676979at2759"/>
<dbReference type="InterPro" id="IPR001611">
    <property type="entry name" value="Leu-rich_rpt"/>
</dbReference>
<evidence type="ECO:0000256" key="4">
    <source>
        <dbReference type="SAM" id="SignalP"/>
    </source>
</evidence>
<keyword evidence="3" id="KW-0812">Transmembrane</keyword>
<evidence type="ECO:0000256" key="3">
    <source>
        <dbReference type="SAM" id="Phobius"/>
    </source>
</evidence>
<dbReference type="InterPro" id="IPR032675">
    <property type="entry name" value="LRR_dom_sf"/>
</dbReference>
<proteinExistence type="predicted"/>